<feature type="compositionally biased region" description="Low complexity" evidence="1">
    <location>
        <begin position="430"/>
        <end position="444"/>
    </location>
</feature>
<gene>
    <name evidence="2" type="ORF">NE237_031505</name>
</gene>
<protein>
    <submittedName>
        <fullName evidence="2">Uncharacterized protein</fullName>
    </submittedName>
</protein>
<accession>A0A9Q0R280</accession>
<evidence type="ECO:0000313" key="2">
    <source>
        <dbReference type="EMBL" id="KAJ4980668.1"/>
    </source>
</evidence>
<dbReference type="AlphaFoldDB" id="A0A9Q0R280"/>
<proteinExistence type="predicted"/>
<organism evidence="2 3">
    <name type="scientific">Protea cynaroides</name>
    <dbReference type="NCBI Taxonomy" id="273540"/>
    <lineage>
        <taxon>Eukaryota</taxon>
        <taxon>Viridiplantae</taxon>
        <taxon>Streptophyta</taxon>
        <taxon>Embryophyta</taxon>
        <taxon>Tracheophyta</taxon>
        <taxon>Spermatophyta</taxon>
        <taxon>Magnoliopsida</taxon>
        <taxon>Proteales</taxon>
        <taxon>Proteaceae</taxon>
        <taxon>Protea</taxon>
    </lineage>
</organism>
<sequence length="583" mass="64495">MTINMLLLLDPSQKNGPKLVFGPGTLFRRYAPWTFEIPMNLGFKWLPLWSAGAVSGRCGGLAGRTPFHTCLWELYAIAFWRFLVGCHNLYRPWVQYPGSDKRVLAKTEWFHRLGESYPFLYVYPLFRVFASPYTIYAEGVDHPIPQVTEKKAVAFLDTLLYEVFLKLHPRVLSLWKTSVANVDKEGRVISTIRQRFRKEKGLAPENKLAKIGKSRTESRGPVDKYRTLGLARSVGSGQSLGSTRLSIYLVSQCAQVGIACLSKGNVVLMVFKSISFCLGASCSSWVPLKTELATLPLSHFGIGIQFLYLPKTCRRVSRSVSKGFLRKDPVFGQWIDLKQLVDGLGAVVVCRGARECLIVSYLWHSFLVELVLSFPWDPLPSFKQAILPYFLPSSPPPESCFPYCESLLAVSTLLSATPFLSVCHYPRSTGSASSTQSGSSPVTGYASHATGDGSTTVSTNDVTRALLLATLWAMLTQIPPPPLPQRLCLSCSSVNRINHLGRVYFYWPSSPVAAAVESVKGDDLHNRKERLLGVGLRCCRVHTAAANGHHGKEAMTNPDISEAAAVYFVAGDEALNTLIRCCR</sequence>
<evidence type="ECO:0000256" key="1">
    <source>
        <dbReference type="SAM" id="MobiDB-lite"/>
    </source>
</evidence>
<evidence type="ECO:0000313" key="3">
    <source>
        <dbReference type="Proteomes" id="UP001141806"/>
    </source>
</evidence>
<feature type="region of interest" description="Disordered" evidence="1">
    <location>
        <begin position="430"/>
        <end position="456"/>
    </location>
</feature>
<reference evidence="2" key="1">
    <citation type="journal article" date="2023" name="Plant J.">
        <title>The genome of the king protea, Protea cynaroides.</title>
        <authorList>
            <person name="Chang J."/>
            <person name="Duong T.A."/>
            <person name="Schoeman C."/>
            <person name="Ma X."/>
            <person name="Roodt D."/>
            <person name="Barker N."/>
            <person name="Li Z."/>
            <person name="Van de Peer Y."/>
            <person name="Mizrachi E."/>
        </authorList>
    </citation>
    <scope>NUCLEOTIDE SEQUENCE</scope>
    <source>
        <tissue evidence="2">Young leaves</tissue>
    </source>
</reference>
<name>A0A9Q0R280_9MAGN</name>
<dbReference type="Proteomes" id="UP001141806">
    <property type="component" value="Unassembled WGS sequence"/>
</dbReference>
<dbReference type="OrthoDB" id="10682755at2759"/>
<dbReference type="EMBL" id="JAMYWD010000001">
    <property type="protein sequence ID" value="KAJ4980668.1"/>
    <property type="molecule type" value="Genomic_DNA"/>
</dbReference>
<keyword evidence="3" id="KW-1185">Reference proteome</keyword>
<comment type="caution">
    <text evidence="2">The sequence shown here is derived from an EMBL/GenBank/DDBJ whole genome shotgun (WGS) entry which is preliminary data.</text>
</comment>